<dbReference type="InterPro" id="IPR020019">
    <property type="entry name" value="AcTrfase_PglD-like"/>
</dbReference>
<evidence type="ECO:0000313" key="5">
    <source>
        <dbReference type="Proteomes" id="UP000253834"/>
    </source>
</evidence>
<dbReference type="PANTHER" id="PTHR43300:SF7">
    <property type="entry name" value="UDP-N-ACETYLBACILLOSAMINE N-ACETYLTRANSFERASE"/>
    <property type="match status" value="1"/>
</dbReference>
<feature type="site" description="Increases basicity of active site His" evidence="1">
    <location>
        <position position="137"/>
    </location>
</feature>
<dbReference type="InterPro" id="IPR050179">
    <property type="entry name" value="Trans_hexapeptide_repeat"/>
</dbReference>
<dbReference type="Gene3D" id="2.160.10.10">
    <property type="entry name" value="Hexapeptide repeat proteins"/>
    <property type="match status" value="1"/>
</dbReference>
<sequence length="207" mass="21875">MVAKLLILGAGGHGKVVSEIAQLMKQWEEISFLDDREDVSEVLGIPIVGKLADLPTLRSEYEYGFVAIGSNTARLEWGKKLIQQDFKIPILIHPSSTVSVKSSIEEGTVIMAGAVINPNARIGRSCIVNTASTIDHDCILQDGVHTSPGTHLGGTVKVGERTWICIGATIVNNINIGCDSVIAAGAVVTKDIPSNVLVAGVPAVIKE</sequence>
<dbReference type="SUPFAM" id="SSF51161">
    <property type="entry name" value="Trimeric LpxA-like enzymes"/>
    <property type="match status" value="1"/>
</dbReference>
<dbReference type="CDD" id="cd03360">
    <property type="entry name" value="LbH_AT_putative"/>
    <property type="match status" value="1"/>
</dbReference>
<protein>
    <recommendedName>
        <fullName evidence="3">PglD N-terminal domain-containing protein</fullName>
    </recommendedName>
</protein>
<reference evidence="4 5" key="1">
    <citation type="submission" date="2017-07" db="EMBL/GenBank/DDBJ databases">
        <title>Isolation and development of strain Bacillus megaterium SR7 for enhanced growth and metabolite production under supercritical carbon dioxide.</title>
        <authorList>
            <person name="Freedman A.J.E."/>
            <person name="Peet K.C."/>
            <person name="Boock J.T."/>
            <person name="Penn K."/>
            <person name="Prather K.L.J."/>
            <person name="Thompson J.R."/>
        </authorList>
    </citation>
    <scope>NUCLEOTIDE SEQUENCE [LARGE SCALE GENOMIC DNA]</scope>
    <source>
        <strain evidence="4 5">SR7</strain>
    </source>
</reference>
<feature type="binding site" evidence="2">
    <location>
        <position position="145"/>
    </location>
    <ligand>
        <name>acetyl-CoA</name>
        <dbReference type="ChEBI" id="CHEBI:57288"/>
    </ligand>
</feature>
<evidence type="ECO:0000259" key="3">
    <source>
        <dbReference type="Pfam" id="PF17836"/>
    </source>
</evidence>
<feature type="binding site" evidence="2">
    <location>
        <position position="166"/>
    </location>
    <ligand>
        <name>acetyl-CoA</name>
        <dbReference type="ChEBI" id="CHEBI:57288"/>
    </ligand>
</feature>
<organism evidence="4 5">
    <name type="scientific">Priestia megaterium</name>
    <name type="common">Bacillus megaterium</name>
    <dbReference type="NCBI Taxonomy" id="1404"/>
    <lineage>
        <taxon>Bacteria</taxon>
        <taxon>Bacillati</taxon>
        <taxon>Bacillota</taxon>
        <taxon>Bacilli</taxon>
        <taxon>Bacillales</taxon>
        <taxon>Bacillaceae</taxon>
        <taxon>Priestia</taxon>
    </lineage>
</organism>
<evidence type="ECO:0000313" key="4">
    <source>
        <dbReference type="EMBL" id="AXI28003.1"/>
    </source>
</evidence>
<feature type="domain" description="PglD N-terminal" evidence="3">
    <location>
        <begin position="4"/>
        <end position="81"/>
    </location>
</feature>
<dbReference type="InterPro" id="IPR011004">
    <property type="entry name" value="Trimer_LpxA-like_sf"/>
</dbReference>
<dbReference type="Gene3D" id="3.40.50.20">
    <property type="match status" value="1"/>
</dbReference>
<evidence type="ECO:0000256" key="2">
    <source>
        <dbReference type="PIRSR" id="PIRSR620019-2"/>
    </source>
</evidence>
<name>A0AA86LVZ7_PRIMG</name>
<feature type="active site" description="Proton acceptor" evidence="1">
    <location>
        <position position="136"/>
    </location>
</feature>
<dbReference type="InterPro" id="IPR041561">
    <property type="entry name" value="PglD_N"/>
</dbReference>
<proteinExistence type="predicted"/>
<accession>A0AA86LVZ7</accession>
<gene>
    <name evidence="4" type="ORF">CIB87_02860</name>
</gene>
<dbReference type="NCBIfam" id="TIGR03570">
    <property type="entry name" value="NeuD_NnaD"/>
    <property type="match status" value="1"/>
</dbReference>
<dbReference type="Proteomes" id="UP000253834">
    <property type="component" value="Chromosome"/>
</dbReference>
<evidence type="ECO:0000256" key="1">
    <source>
        <dbReference type="PIRSR" id="PIRSR620019-1"/>
    </source>
</evidence>
<feature type="binding site" evidence="2">
    <location>
        <position position="69"/>
    </location>
    <ligand>
        <name>substrate</name>
    </ligand>
</feature>
<dbReference type="Pfam" id="PF17836">
    <property type="entry name" value="PglD_N"/>
    <property type="match status" value="1"/>
</dbReference>
<dbReference type="EMBL" id="CP022674">
    <property type="protein sequence ID" value="AXI28003.1"/>
    <property type="molecule type" value="Genomic_DNA"/>
</dbReference>
<dbReference type="AlphaFoldDB" id="A0AA86LVZ7"/>
<dbReference type="PANTHER" id="PTHR43300">
    <property type="entry name" value="ACETYLTRANSFERASE"/>
    <property type="match status" value="1"/>
</dbReference>